<sequence>MPDEVVGIEASKPADQQVVVQLFHHHPLRADAIDRLQQQGQQQLLRRDRGPAALGVEPAEGGLEPIQGLIRQPPGLAQGWPDGIRSSVEMYENRGLVHSCCPRIRSVPLGHSPATGQVFQQTPRGAALAHRGR</sequence>
<accession>K9P8K0</accession>
<reference evidence="3" key="1">
    <citation type="journal article" date="2013" name="Proc. Natl. Acad. Sci. U.S.A.">
        <title>Improving the coverage of the cyanobacterial phylum using diversity-driven genome sequencing.</title>
        <authorList>
            <person name="Shih P.M."/>
            <person name="Wu D."/>
            <person name="Latifi A."/>
            <person name="Axen S.D."/>
            <person name="Fewer D.P."/>
            <person name="Talla E."/>
            <person name="Calteau A."/>
            <person name="Cai F."/>
            <person name="Tandeau de Marsac N."/>
            <person name="Rippka R."/>
            <person name="Herdman M."/>
            <person name="Sivonen K."/>
            <person name="Coursin T."/>
            <person name="Laurent T."/>
            <person name="Goodwin L."/>
            <person name="Nolan M."/>
            <person name="Davenport K.W."/>
            <person name="Han C.S."/>
            <person name="Rubin E.M."/>
            <person name="Eisen J.A."/>
            <person name="Woyke T."/>
            <person name="Gugger M."/>
            <person name="Kerfeld C.A."/>
        </authorList>
    </citation>
    <scope>NUCLEOTIDE SEQUENCE [LARGE SCALE GENOMIC DNA]</scope>
    <source>
        <strain evidence="3">ATCC 27147 / PCC 6307</strain>
    </source>
</reference>
<gene>
    <name evidence="2" type="ordered locus">Cyagr_1914</name>
</gene>
<evidence type="ECO:0000256" key="1">
    <source>
        <dbReference type="SAM" id="MobiDB-lite"/>
    </source>
</evidence>
<dbReference type="HOGENOM" id="CLU_1903197_0_0_3"/>
<dbReference type="KEGG" id="cgc:Cyagr_1914"/>
<feature type="region of interest" description="Disordered" evidence="1">
    <location>
        <begin position="112"/>
        <end position="133"/>
    </location>
</feature>
<dbReference type="AlphaFoldDB" id="K9P8K0"/>
<feature type="compositionally biased region" description="Polar residues" evidence="1">
    <location>
        <begin position="114"/>
        <end position="123"/>
    </location>
</feature>
<evidence type="ECO:0000313" key="2">
    <source>
        <dbReference type="EMBL" id="AFY29046.1"/>
    </source>
</evidence>
<name>K9P8K0_CYAGP</name>
<dbReference type="EMBL" id="CP003495">
    <property type="protein sequence ID" value="AFY29046.1"/>
    <property type="molecule type" value="Genomic_DNA"/>
</dbReference>
<evidence type="ECO:0000313" key="3">
    <source>
        <dbReference type="Proteomes" id="UP000010388"/>
    </source>
</evidence>
<dbReference type="Proteomes" id="UP000010388">
    <property type="component" value="Chromosome"/>
</dbReference>
<proteinExistence type="predicted"/>
<organism evidence="2 3">
    <name type="scientific">Cyanobium gracile (strain ATCC 27147 / PCC 6307)</name>
    <dbReference type="NCBI Taxonomy" id="292564"/>
    <lineage>
        <taxon>Bacteria</taxon>
        <taxon>Bacillati</taxon>
        <taxon>Cyanobacteriota</taxon>
        <taxon>Cyanophyceae</taxon>
        <taxon>Synechococcales</taxon>
        <taxon>Prochlorococcaceae</taxon>
        <taxon>Cyanobium</taxon>
    </lineage>
</organism>
<protein>
    <submittedName>
        <fullName evidence="2">Uncharacterized protein</fullName>
    </submittedName>
</protein>